<dbReference type="Proteomes" id="UP000315128">
    <property type="component" value="Chromosome"/>
</dbReference>
<protein>
    <submittedName>
        <fullName evidence="2">Uncharacterized protein</fullName>
    </submittedName>
</protein>
<evidence type="ECO:0000256" key="1">
    <source>
        <dbReference type="SAM" id="MobiDB-lite"/>
    </source>
</evidence>
<dbReference type="EMBL" id="CP041356">
    <property type="protein sequence ID" value="QDK71638.1"/>
    <property type="molecule type" value="Genomic_DNA"/>
</dbReference>
<accession>A0A514ZAM6</accession>
<evidence type="ECO:0000313" key="3">
    <source>
        <dbReference type="Proteomes" id="UP000315128"/>
    </source>
</evidence>
<feature type="region of interest" description="Disordered" evidence="1">
    <location>
        <begin position="1"/>
        <end position="20"/>
    </location>
</feature>
<dbReference type="AlphaFoldDB" id="A0A514ZAM6"/>
<dbReference type="OrthoDB" id="2199073at2"/>
<reference evidence="2 3" key="1">
    <citation type="submission" date="2019-07" db="EMBL/GenBank/DDBJ databases">
        <title>Genome sequencing of KACC 19320.</title>
        <authorList>
            <person name="Heo J."/>
            <person name="Kim S.-J."/>
            <person name="Kim J.-S."/>
            <person name="Hong S.-B."/>
            <person name="Kwon S.-W."/>
        </authorList>
    </citation>
    <scope>NUCLEOTIDE SEQUENCE [LARGE SCALE GENOMIC DNA]</scope>
    <source>
        <strain evidence="2 3">KACC 19320</strain>
    </source>
</reference>
<proteinExistence type="predicted"/>
<gene>
    <name evidence="2" type="ORF">FLP15_11275</name>
</gene>
<feature type="compositionally biased region" description="Basic and acidic residues" evidence="1">
    <location>
        <begin position="61"/>
        <end position="95"/>
    </location>
</feature>
<keyword evidence="3" id="KW-1185">Reference proteome</keyword>
<feature type="region of interest" description="Disordered" evidence="1">
    <location>
        <begin position="61"/>
        <end position="122"/>
    </location>
</feature>
<dbReference type="KEGG" id="lack:FLP15_11275"/>
<organism evidence="2 3">
    <name type="scientific">Lactococcus protaetiae</name>
    <dbReference type="NCBI Taxonomy" id="2592653"/>
    <lineage>
        <taxon>Bacteria</taxon>
        <taxon>Bacillati</taxon>
        <taxon>Bacillota</taxon>
        <taxon>Bacilli</taxon>
        <taxon>Lactobacillales</taxon>
        <taxon>Streptococcaceae</taxon>
        <taxon>Lactococcus</taxon>
    </lineage>
</organism>
<sequence>MSNKNKKNNNQKQIGEKTLKLQDLKDFTVGEIVEQSKRVDQENQDNESVLDKYIRQHRSEIEEAKSKNLDEFIQNEREKLSPSEEKEESEEKNVTDELTENPVSTDKEELLSMTITKRKKQK</sequence>
<evidence type="ECO:0000313" key="2">
    <source>
        <dbReference type="EMBL" id="QDK71638.1"/>
    </source>
</evidence>
<dbReference type="RefSeq" id="WP_142767192.1">
    <property type="nucleotide sequence ID" value="NZ_CP041356.1"/>
</dbReference>
<name>A0A514ZAM6_9LACT</name>